<dbReference type="Proteomes" id="UP000198508">
    <property type="component" value="Unassembled WGS sequence"/>
</dbReference>
<evidence type="ECO:0000256" key="1">
    <source>
        <dbReference type="PROSITE-ProRule" id="PRU00285"/>
    </source>
</evidence>
<gene>
    <name evidence="4" type="ORF">SAMN05216313_11631</name>
</gene>
<keyword evidence="4" id="KW-0346">Stress response</keyword>
<name>A0A1I0HHF3_9FIRM</name>
<sequence>MMLIPRRNYGLNLFDEFFNDPFFTGSREKAEEPKNLPVMRTDIREKDGNYLLDVELPGYSKEDIRIELKDGYLTITAQASVESDEQAKVSYIHRERYTGSCKRSFYVGEQLRQEDIHAAFTNGVLRLTVPKDAPKAVEEAPKYISIN</sequence>
<dbReference type="AlphaFoldDB" id="A0A1I0HHF3"/>
<feature type="domain" description="SHSP" evidence="3">
    <location>
        <begin position="29"/>
        <end position="147"/>
    </location>
</feature>
<dbReference type="STRING" id="460384.SAMN05216313_11631"/>
<dbReference type="InterPro" id="IPR031107">
    <property type="entry name" value="Small_HSP"/>
</dbReference>
<evidence type="ECO:0000313" key="4">
    <source>
        <dbReference type="EMBL" id="SET83243.1"/>
    </source>
</evidence>
<dbReference type="EMBL" id="FOIM01000016">
    <property type="protein sequence ID" value="SET83243.1"/>
    <property type="molecule type" value="Genomic_DNA"/>
</dbReference>
<dbReference type="Pfam" id="PF00011">
    <property type="entry name" value="HSP20"/>
    <property type="match status" value="1"/>
</dbReference>
<proteinExistence type="inferred from homology"/>
<dbReference type="CDD" id="cd06471">
    <property type="entry name" value="ACD_LpsHSP_like"/>
    <property type="match status" value="1"/>
</dbReference>
<protein>
    <submittedName>
        <fullName evidence="4">Heat shock protein Hsp20</fullName>
    </submittedName>
</protein>
<dbReference type="PANTHER" id="PTHR11527">
    <property type="entry name" value="HEAT-SHOCK PROTEIN 20 FAMILY MEMBER"/>
    <property type="match status" value="1"/>
</dbReference>
<dbReference type="InterPro" id="IPR002068">
    <property type="entry name" value="A-crystallin/Hsp20_dom"/>
</dbReference>
<evidence type="ECO:0000313" key="5">
    <source>
        <dbReference type="Proteomes" id="UP000198508"/>
    </source>
</evidence>
<dbReference type="PROSITE" id="PS01031">
    <property type="entry name" value="SHSP"/>
    <property type="match status" value="1"/>
</dbReference>
<dbReference type="InterPro" id="IPR008978">
    <property type="entry name" value="HSP20-like_chaperone"/>
</dbReference>
<reference evidence="5" key="1">
    <citation type="submission" date="2016-10" db="EMBL/GenBank/DDBJ databases">
        <authorList>
            <person name="Varghese N."/>
            <person name="Submissions S."/>
        </authorList>
    </citation>
    <scope>NUCLEOTIDE SEQUENCE [LARGE SCALE GENOMIC DNA]</scope>
    <source>
        <strain evidence="5">NLAE-zl-G277</strain>
    </source>
</reference>
<evidence type="ECO:0000259" key="3">
    <source>
        <dbReference type="PROSITE" id="PS01031"/>
    </source>
</evidence>
<accession>A0A1I0HHF3</accession>
<dbReference type="Gene3D" id="2.60.40.790">
    <property type="match status" value="1"/>
</dbReference>
<organism evidence="4 5">
    <name type="scientific">Enterocloster lavalensis</name>
    <dbReference type="NCBI Taxonomy" id="460384"/>
    <lineage>
        <taxon>Bacteria</taxon>
        <taxon>Bacillati</taxon>
        <taxon>Bacillota</taxon>
        <taxon>Clostridia</taxon>
        <taxon>Lachnospirales</taxon>
        <taxon>Lachnospiraceae</taxon>
        <taxon>Enterocloster</taxon>
    </lineage>
</organism>
<dbReference type="GeneID" id="93277455"/>
<dbReference type="RefSeq" id="WP_092365403.1">
    <property type="nucleotide sequence ID" value="NZ_DAINWJ010000367.1"/>
</dbReference>
<evidence type="ECO:0000256" key="2">
    <source>
        <dbReference type="RuleBase" id="RU003616"/>
    </source>
</evidence>
<dbReference type="SUPFAM" id="SSF49764">
    <property type="entry name" value="HSP20-like chaperones"/>
    <property type="match status" value="1"/>
</dbReference>
<keyword evidence="5" id="KW-1185">Reference proteome</keyword>
<comment type="similarity">
    <text evidence="1 2">Belongs to the small heat shock protein (HSP20) family.</text>
</comment>